<feature type="compositionally biased region" description="Pro residues" evidence="1">
    <location>
        <begin position="220"/>
        <end position="231"/>
    </location>
</feature>
<feature type="region of interest" description="Disordered" evidence="1">
    <location>
        <begin position="210"/>
        <end position="231"/>
    </location>
</feature>
<protein>
    <submittedName>
        <fullName evidence="2">Uncharacterized protein</fullName>
    </submittedName>
</protein>
<evidence type="ECO:0000313" key="2">
    <source>
        <dbReference type="EMBL" id="MPC97993.1"/>
    </source>
</evidence>
<proteinExistence type="predicted"/>
<evidence type="ECO:0000256" key="1">
    <source>
        <dbReference type="SAM" id="MobiDB-lite"/>
    </source>
</evidence>
<dbReference type="AlphaFoldDB" id="A0A5B7JU73"/>
<feature type="region of interest" description="Disordered" evidence="1">
    <location>
        <begin position="139"/>
        <end position="165"/>
    </location>
</feature>
<dbReference type="Proteomes" id="UP000324222">
    <property type="component" value="Unassembled WGS sequence"/>
</dbReference>
<keyword evidence="3" id="KW-1185">Reference proteome</keyword>
<gene>
    <name evidence="2" type="ORF">E2C01_093342</name>
</gene>
<organism evidence="2 3">
    <name type="scientific">Portunus trituberculatus</name>
    <name type="common">Swimming crab</name>
    <name type="synonym">Neptunus trituberculatus</name>
    <dbReference type="NCBI Taxonomy" id="210409"/>
    <lineage>
        <taxon>Eukaryota</taxon>
        <taxon>Metazoa</taxon>
        <taxon>Ecdysozoa</taxon>
        <taxon>Arthropoda</taxon>
        <taxon>Crustacea</taxon>
        <taxon>Multicrustacea</taxon>
        <taxon>Malacostraca</taxon>
        <taxon>Eumalacostraca</taxon>
        <taxon>Eucarida</taxon>
        <taxon>Decapoda</taxon>
        <taxon>Pleocyemata</taxon>
        <taxon>Brachyura</taxon>
        <taxon>Eubrachyura</taxon>
        <taxon>Portunoidea</taxon>
        <taxon>Portunidae</taxon>
        <taxon>Portuninae</taxon>
        <taxon>Portunus</taxon>
    </lineage>
</organism>
<accession>A0A5B7JU73</accession>
<sequence length="231" mass="25476">MLIVPTTRHLAPATSAAAAHQHTPNHHLPRRRTAFWFSWLWVPPRLLERNSIWDLIHYGPGNHWNELAALTSLVDFTRDGEREGTVRKHGKKHHDHCLICGAAARGQEAELAFKQLQPCHSDPRRRGAGVRHDLSRRNTLGSVTTCPPGDSKGERAPAFPRRGGTRSPDFLGYKYRGAWFMSPRGLHHLPPVAKGDPAPALTGALGNKNLPTTREAVHPVPTPTALPPPTG</sequence>
<reference evidence="2 3" key="1">
    <citation type="submission" date="2019-05" db="EMBL/GenBank/DDBJ databases">
        <title>Another draft genome of Portunus trituberculatus and its Hox gene families provides insights of decapod evolution.</title>
        <authorList>
            <person name="Jeong J.-H."/>
            <person name="Song I."/>
            <person name="Kim S."/>
            <person name="Choi T."/>
            <person name="Kim D."/>
            <person name="Ryu S."/>
            <person name="Kim W."/>
        </authorList>
    </citation>
    <scope>NUCLEOTIDE SEQUENCE [LARGE SCALE GENOMIC DNA]</scope>
    <source>
        <tissue evidence="2">Muscle</tissue>
    </source>
</reference>
<name>A0A5B7JU73_PORTR</name>
<evidence type="ECO:0000313" key="3">
    <source>
        <dbReference type="Proteomes" id="UP000324222"/>
    </source>
</evidence>
<dbReference type="EMBL" id="VSRR010112303">
    <property type="protein sequence ID" value="MPC97993.1"/>
    <property type="molecule type" value="Genomic_DNA"/>
</dbReference>
<comment type="caution">
    <text evidence="2">The sequence shown here is derived from an EMBL/GenBank/DDBJ whole genome shotgun (WGS) entry which is preliminary data.</text>
</comment>